<feature type="transmembrane region" description="Helical" evidence="2">
    <location>
        <begin position="103"/>
        <end position="128"/>
    </location>
</feature>
<gene>
    <name evidence="3" type="ORF">AFM11_14735</name>
</gene>
<dbReference type="InterPro" id="IPR035166">
    <property type="entry name" value="DUF5336"/>
</dbReference>
<keyword evidence="4" id="KW-1185">Reference proteome</keyword>
<dbReference type="Pfam" id="PF17270">
    <property type="entry name" value="DUF5336"/>
    <property type="match status" value="1"/>
</dbReference>
<sequence length="248" mass="25254">MEPIGAHEVTSTGVRSLPMQTVLGVAALGVVGFGFHAGPVYRGAAAATPTWAGIGSLALLLAGLLAIPARRADARQYRTIVAVLSVFGLLLVAMALIDKPAGAAIGWALIVIVVLAAAQAAVAVVIGLEPAPVRRAPARPVQREVPAPGAEFAGYSGIPWGTTDYHQQERGAGFGQAQQSATYRERPPAEQPQAPEPPRVQFTPPASPAATGAQPAGGSAAPYGVWGHNPQPMPGHPGSAGTDRGQAR</sequence>
<feature type="transmembrane region" description="Helical" evidence="2">
    <location>
        <begin position="21"/>
        <end position="38"/>
    </location>
</feature>
<name>A0A132PN97_9MYCO</name>
<dbReference type="AlphaFoldDB" id="A0A132PN97"/>
<accession>A0A132PN97</accession>
<dbReference type="PATRIC" id="fig|59750.3.peg.7056"/>
<keyword evidence="2" id="KW-0472">Membrane</keyword>
<comment type="caution">
    <text evidence="3">The sequence shown here is derived from an EMBL/GenBank/DDBJ whole genome shotgun (WGS) entry which is preliminary data.</text>
</comment>
<evidence type="ECO:0000256" key="1">
    <source>
        <dbReference type="SAM" id="MobiDB-lite"/>
    </source>
</evidence>
<feature type="transmembrane region" description="Helical" evidence="2">
    <location>
        <begin position="50"/>
        <end position="67"/>
    </location>
</feature>
<evidence type="ECO:0000313" key="3">
    <source>
        <dbReference type="EMBL" id="KWX23522.1"/>
    </source>
</evidence>
<evidence type="ECO:0000256" key="2">
    <source>
        <dbReference type="SAM" id="Phobius"/>
    </source>
</evidence>
<dbReference type="Proteomes" id="UP000070612">
    <property type="component" value="Unassembled WGS sequence"/>
</dbReference>
<proteinExistence type="predicted"/>
<evidence type="ECO:0000313" key="4">
    <source>
        <dbReference type="Proteomes" id="UP000070612"/>
    </source>
</evidence>
<feature type="transmembrane region" description="Helical" evidence="2">
    <location>
        <begin position="79"/>
        <end position="97"/>
    </location>
</feature>
<keyword evidence="2" id="KW-1133">Transmembrane helix</keyword>
<feature type="region of interest" description="Disordered" evidence="1">
    <location>
        <begin position="172"/>
        <end position="248"/>
    </location>
</feature>
<keyword evidence="2" id="KW-0812">Transmembrane</keyword>
<organism evidence="3 4">
    <name type="scientific">Mycolicibacterium wolinskyi</name>
    <dbReference type="NCBI Taxonomy" id="59750"/>
    <lineage>
        <taxon>Bacteria</taxon>
        <taxon>Bacillati</taxon>
        <taxon>Actinomycetota</taxon>
        <taxon>Actinomycetes</taxon>
        <taxon>Mycobacteriales</taxon>
        <taxon>Mycobacteriaceae</taxon>
        <taxon>Mycolicibacterium</taxon>
    </lineage>
</organism>
<protein>
    <submittedName>
        <fullName evidence="3">Uncharacterized protein</fullName>
    </submittedName>
</protein>
<reference evidence="3 4" key="1">
    <citation type="submission" date="2015-07" db="EMBL/GenBank/DDBJ databases">
        <title>A draft genome sequence of Mycobacterium wolinskyi.</title>
        <authorList>
            <person name="de Man T.J."/>
            <person name="Perry K.A."/>
            <person name="Coulliette A.D."/>
            <person name="Jensen B."/>
            <person name="Toney N.C."/>
            <person name="Limbago B.M."/>
            <person name="Noble-Wang J."/>
        </authorList>
    </citation>
    <scope>NUCLEOTIDE SEQUENCE [LARGE SCALE GENOMIC DNA]</scope>
    <source>
        <strain evidence="3 4">CDC_01</strain>
    </source>
</reference>
<dbReference type="RefSeq" id="WP_067849928.1">
    <property type="nucleotide sequence ID" value="NZ_LGTW01000008.1"/>
</dbReference>
<dbReference type="EMBL" id="LGTW01000008">
    <property type="protein sequence ID" value="KWX23522.1"/>
    <property type="molecule type" value="Genomic_DNA"/>
</dbReference>